<keyword evidence="4" id="KW-1185">Reference proteome</keyword>
<comment type="caution">
    <text evidence="3">The sequence shown here is derived from an EMBL/GenBank/DDBJ whole genome shotgun (WGS) entry which is preliminary data.</text>
</comment>
<evidence type="ECO:0000256" key="1">
    <source>
        <dbReference type="SAM" id="MobiDB-lite"/>
    </source>
</evidence>
<dbReference type="AlphaFoldDB" id="A0A6V8LM46"/>
<feature type="compositionally biased region" description="Basic residues" evidence="1">
    <location>
        <begin position="122"/>
        <end position="137"/>
    </location>
</feature>
<feature type="compositionally biased region" description="Pro residues" evidence="1">
    <location>
        <begin position="99"/>
        <end position="109"/>
    </location>
</feature>
<gene>
    <name evidence="3" type="ORF">Prum_097230</name>
</gene>
<evidence type="ECO:0000313" key="4">
    <source>
        <dbReference type="Proteomes" id="UP000482960"/>
    </source>
</evidence>
<name>A0A6V8LM46_9ACTN</name>
<feature type="transmembrane region" description="Helical" evidence="2">
    <location>
        <begin position="46"/>
        <end position="66"/>
    </location>
</feature>
<evidence type="ECO:0000256" key="2">
    <source>
        <dbReference type="SAM" id="Phobius"/>
    </source>
</evidence>
<reference evidence="3 4" key="2">
    <citation type="submission" date="2020-03" db="EMBL/GenBank/DDBJ databases">
        <authorList>
            <person name="Ichikawa N."/>
            <person name="Kimura A."/>
            <person name="Kitahashi Y."/>
            <person name="Uohara A."/>
        </authorList>
    </citation>
    <scope>NUCLEOTIDE SEQUENCE [LARGE SCALE GENOMIC DNA]</scope>
    <source>
        <strain evidence="3 4">NBRC 108638</strain>
    </source>
</reference>
<dbReference type="EMBL" id="BLPG01000002">
    <property type="protein sequence ID" value="GFJ96081.1"/>
    <property type="molecule type" value="Genomic_DNA"/>
</dbReference>
<protein>
    <submittedName>
        <fullName evidence="3">Uncharacterized protein</fullName>
    </submittedName>
</protein>
<accession>A0A6V8LM46</accession>
<proteinExistence type="predicted"/>
<reference evidence="3 4" key="1">
    <citation type="submission" date="2020-03" db="EMBL/GenBank/DDBJ databases">
        <title>Whole genome shotgun sequence of Phytohabitans rumicis NBRC 108638.</title>
        <authorList>
            <person name="Komaki H."/>
            <person name="Tamura T."/>
        </authorList>
    </citation>
    <scope>NUCLEOTIDE SEQUENCE [LARGE SCALE GENOMIC DNA]</scope>
    <source>
        <strain evidence="3 4">NBRC 108638</strain>
    </source>
</reference>
<keyword evidence="2" id="KW-0472">Membrane</keyword>
<sequence>MPRTLLRRTAGGMLLLLTVPLALGAGALAFLGTAAATATIPLLSAAGLAALAAVAFLLGWPVFALLRPGRRPFRAAGVLAGVLALATAGLAAVTVFQPLPPPPPCPRRPAPATGTCPPARVWRTRRRPRAARPGRRR</sequence>
<keyword evidence="2" id="KW-0812">Transmembrane</keyword>
<feature type="transmembrane region" description="Helical" evidence="2">
    <location>
        <begin position="78"/>
        <end position="99"/>
    </location>
</feature>
<keyword evidence="2" id="KW-1133">Transmembrane helix</keyword>
<dbReference type="RefSeq" id="WP_173085581.1">
    <property type="nucleotide sequence ID" value="NZ_BLPG01000002.1"/>
</dbReference>
<organism evidence="3 4">
    <name type="scientific">Phytohabitans rumicis</name>
    <dbReference type="NCBI Taxonomy" id="1076125"/>
    <lineage>
        <taxon>Bacteria</taxon>
        <taxon>Bacillati</taxon>
        <taxon>Actinomycetota</taxon>
        <taxon>Actinomycetes</taxon>
        <taxon>Micromonosporales</taxon>
        <taxon>Micromonosporaceae</taxon>
    </lineage>
</organism>
<dbReference type="Proteomes" id="UP000482960">
    <property type="component" value="Unassembled WGS sequence"/>
</dbReference>
<evidence type="ECO:0000313" key="3">
    <source>
        <dbReference type="EMBL" id="GFJ96081.1"/>
    </source>
</evidence>
<feature type="region of interest" description="Disordered" evidence="1">
    <location>
        <begin position="99"/>
        <end position="137"/>
    </location>
</feature>